<organism evidence="3 4">
    <name type="scientific">Escallonia herrerae</name>
    <dbReference type="NCBI Taxonomy" id="1293975"/>
    <lineage>
        <taxon>Eukaryota</taxon>
        <taxon>Viridiplantae</taxon>
        <taxon>Streptophyta</taxon>
        <taxon>Embryophyta</taxon>
        <taxon>Tracheophyta</taxon>
        <taxon>Spermatophyta</taxon>
        <taxon>Magnoliopsida</taxon>
        <taxon>eudicotyledons</taxon>
        <taxon>Gunneridae</taxon>
        <taxon>Pentapetalae</taxon>
        <taxon>asterids</taxon>
        <taxon>campanulids</taxon>
        <taxon>Escalloniales</taxon>
        <taxon>Escalloniaceae</taxon>
        <taxon>Escallonia</taxon>
    </lineage>
</organism>
<dbReference type="AlphaFoldDB" id="A0AA88VGT4"/>
<keyword evidence="4" id="KW-1185">Reference proteome</keyword>
<reference evidence="3" key="1">
    <citation type="submission" date="2022-12" db="EMBL/GenBank/DDBJ databases">
        <title>Draft genome assemblies for two species of Escallonia (Escalloniales).</title>
        <authorList>
            <person name="Chanderbali A."/>
            <person name="Dervinis C."/>
            <person name="Anghel I."/>
            <person name="Soltis D."/>
            <person name="Soltis P."/>
            <person name="Zapata F."/>
        </authorList>
    </citation>
    <scope>NUCLEOTIDE SEQUENCE</scope>
    <source>
        <strain evidence="3">UCBG64.0493</strain>
        <tissue evidence="3">Leaf</tissue>
    </source>
</reference>
<feature type="compositionally biased region" description="Basic and acidic residues" evidence="1">
    <location>
        <begin position="86"/>
        <end position="96"/>
    </location>
</feature>
<feature type="region of interest" description="Disordered" evidence="1">
    <location>
        <begin position="1"/>
        <end position="49"/>
    </location>
</feature>
<feature type="compositionally biased region" description="Polar residues" evidence="1">
    <location>
        <begin position="74"/>
        <end position="85"/>
    </location>
</feature>
<dbReference type="GO" id="GO:0005634">
    <property type="term" value="C:nucleus"/>
    <property type="evidence" value="ECO:0007669"/>
    <property type="project" value="TreeGrafter"/>
</dbReference>
<dbReference type="Pfam" id="PF05678">
    <property type="entry name" value="VQ"/>
    <property type="match status" value="1"/>
</dbReference>
<feature type="compositionally biased region" description="Gly residues" evidence="1">
    <location>
        <begin position="119"/>
        <end position="130"/>
    </location>
</feature>
<feature type="compositionally biased region" description="Low complexity" evidence="1">
    <location>
        <begin position="98"/>
        <end position="111"/>
    </location>
</feature>
<evidence type="ECO:0000259" key="2">
    <source>
        <dbReference type="Pfam" id="PF05678"/>
    </source>
</evidence>
<protein>
    <recommendedName>
        <fullName evidence="2">VQ domain-containing protein</fullName>
    </recommendedName>
</protein>
<dbReference type="InterPro" id="IPR039607">
    <property type="entry name" value="VQ_8/17/18/20/21/25"/>
</dbReference>
<proteinExistence type="predicted"/>
<dbReference type="PANTHER" id="PTHR33143">
    <property type="entry name" value="F16F4.1 PROTEIN-RELATED"/>
    <property type="match status" value="1"/>
</dbReference>
<name>A0AA88VGT4_9ASTE</name>
<accession>A0AA88VGT4</accession>
<comment type="caution">
    <text evidence="3">The sequence shown here is derived from an EMBL/GenBank/DDBJ whole genome shotgun (WGS) entry which is preliminary data.</text>
</comment>
<dbReference type="Proteomes" id="UP001188597">
    <property type="component" value="Unassembled WGS sequence"/>
</dbReference>
<dbReference type="InterPro" id="IPR008889">
    <property type="entry name" value="VQ"/>
</dbReference>
<dbReference type="EMBL" id="JAVXUP010002040">
    <property type="protein sequence ID" value="KAK3006110.1"/>
    <property type="molecule type" value="Genomic_DNA"/>
</dbReference>
<sequence length="244" mass="26412">MSPRPMFDDNEQQGRIRVINGPRPSPLKISRFSSTPKKPNRKADRGKPVIIYAKSPKIIHAQARDFMSLVQKLTGMSSRSGSNETGRSERESKDEGNSLEGNNGNSESSSGVTDEKQHGGGGVGGGGGGKEATSSSVSPMFRAHNSFLADIPLFTPNSSDFFSSPRPLFRYSDMATPSPNMASPSFMELNIDGSLETVFVVLEEPSVTIQGIDMDMEMDESSSIGVSSTFGVKRKLTSLAWKYF</sequence>
<evidence type="ECO:0000256" key="1">
    <source>
        <dbReference type="SAM" id="MobiDB-lite"/>
    </source>
</evidence>
<evidence type="ECO:0000313" key="4">
    <source>
        <dbReference type="Proteomes" id="UP001188597"/>
    </source>
</evidence>
<gene>
    <name evidence="3" type="ORF">RJ639_017433</name>
</gene>
<evidence type="ECO:0000313" key="3">
    <source>
        <dbReference type="EMBL" id="KAK3006110.1"/>
    </source>
</evidence>
<feature type="region of interest" description="Disordered" evidence="1">
    <location>
        <begin position="74"/>
        <end position="136"/>
    </location>
</feature>
<feature type="domain" description="VQ" evidence="2">
    <location>
        <begin position="55"/>
        <end position="78"/>
    </location>
</feature>
<dbReference type="PANTHER" id="PTHR33143:SF76">
    <property type="entry name" value="VQ MOTIF-CONTAINING PROTEIN 8, CHLOROPLASTIC"/>
    <property type="match status" value="1"/>
</dbReference>